<dbReference type="AlphaFoldDB" id="A0AA37TV56"/>
<gene>
    <name evidence="1" type="ORF">GCM10007894_11920</name>
</gene>
<evidence type="ECO:0000313" key="2">
    <source>
        <dbReference type="Proteomes" id="UP001157439"/>
    </source>
</evidence>
<organism evidence="1 2">
    <name type="scientific">Paraferrimonas haliotis</name>
    <dbReference type="NCBI Taxonomy" id="2013866"/>
    <lineage>
        <taxon>Bacteria</taxon>
        <taxon>Pseudomonadati</taxon>
        <taxon>Pseudomonadota</taxon>
        <taxon>Gammaproteobacteria</taxon>
        <taxon>Alteromonadales</taxon>
        <taxon>Ferrimonadaceae</taxon>
        <taxon>Paraferrimonas</taxon>
    </lineage>
</organism>
<evidence type="ECO:0000313" key="1">
    <source>
        <dbReference type="EMBL" id="GLS83215.1"/>
    </source>
</evidence>
<protein>
    <submittedName>
        <fullName evidence="1">Uncharacterized protein</fullName>
    </submittedName>
</protein>
<name>A0AA37TV56_9GAMM</name>
<comment type="caution">
    <text evidence="1">The sequence shown here is derived from an EMBL/GenBank/DDBJ whole genome shotgun (WGS) entry which is preliminary data.</text>
</comment>
<keyword evidence="2" id="KW-1185">Reference proteome</keyword>
<accession>A0AA37TV56</accession>
<dbReference type="EMBL" id="BSPO01000002">
    <property type="protein sequence ID" value="GLS83215.1"/>
    <property type="molecule type" value="Genomic_DNA"/>
</dbReference>
<sequence length="136" mass="14937">MANILQLNGSDVSNPQRNGVEINTLQLNGVTFWQRVTGPPQVILSGTVTLRVEFGDQAIVEFGNQNITFYEDGGTQSRAWVSASVSTGLFERRINNGLWTGLSSIYLWPGIHLLEIREVADTSNSGNMAIIVEENL</sequence>
<proteinExistence type="predicted"/>
<reference evidence="1 2" key="1">
    <citation type="journal article" date="2014" name="Int. J. Syst. Evol. Microbiol.">
        <title>Complete genome sequence of Corynebacterium casei LMG S-19264T (=DSM 44701T), isolated from a smear-ripened cheese.</title>
        <authorList>
            <consortium name="US DOE Joint Genome Institute (JGI-PGF)"/>
            <person name="Walter F."/>
            <person name="Albersmeier A."/>
            <person name="Kalinowski J."/>
            <person name="Ruckert C."/>
        </authorList>
    </citation>
    <scope>NUCLEOTIDE SEQUENCE [LARGE SCALE GENOMIC DNA]</scope>
    <source>
        <strain evidence="1 2">NBRC 112785</strain>
    </source>
</reference>
<dbReference type="Proteomes" id="UP001157439">
    <property type="component" value="Unassembled WGS sequence"/>
</dbReference>
<dbReference type="RefSeq" id="WP_095499889.1">
    <property type="nucleotide sequence ID" value="NZ_BSPO01000002.1"/>
</dbReference>